<accession>A0A4R7B3X1</accession>
<evidence type="ECO:0000313" key="2">
    <source>
        <dbReference type="Proteomes" id="UP000295611"/>
    </source>
</evidence>
<dbReference type="EMBL" id="SNZP01000010">
    <property type="protein sequence ID" value="TDR76723.1"/>
    <property type="molecule type" value="Genomic_DNA"/>
</dbReference>
<organism evidence="1 2">
    <name type="scientific">Paludibacterium purpuratum</name>
    <dbReference type="NCBI Taxonomy" id="1144873"/>
    <lineage>
        <taxon>Bacteria</taxon>
        <taxon>Pseudomonadati</taxon>
        <taxon>Pseudomonadota</taxon>
        <taxon>Betaproteobacteria</taxon>
        <taxon>Neisseriales</taxon>
        <taxon>Chromobacteriaceae</taxon>
        <taxon>Paludibacterium</taxon>
    </lineage>
</organism>
<proteinExistence type="predicted"/>
<evidence type="ECO:0000313" key="1">
    <source>
        <dbReference type="EMBL" id="TDR76723.1"/>
    </source>
</evidence>
<keyword evidence="2" id="KW-1185">Reference proteome</keyword>
<dbReference type="Proteomes" id="UP000295611">
    <property type="component" value="Unassembled WGS sequence"/>
</dbReference>
<sequence length="49" mass="5533">MCYHACNNRQLLYDVAGSSHCDKQGVAFRLRDLSLNLLPNRLQSARKGV</sequence>
<gene>
    <name evidence="1" type="ORF">DFP86_110151</name>
</gene>
<reference evidence="1 2" key="1">
    <citation type="submission" date="2019-03" db="EMBL/GenBank/DDBJ databases">
        <title>Genomic Encyclopedia of Type Strains, Phase III (KMG-III): the genomes of soil and plant-associated and newly described type strains.</title>
        <authorList>
            <person name="Whitman W."/>
        </authorList>
    </citation>
    <scope>NUCLEOTIDE SEQUENCE [LARGE SCALE GENOMIC DNA]</scope>
    <source>
        <strain evidence="1 2">CECT 8976</strain>
    </source>
</reference>
<protein>
    <submittedName>
        <fullName evidence="1">Uncharacterized protein</fullName>
    </submittedName>
</protein>
<dbReference type="AlphaFoldDB" id="A0A4R7B3X1"/>
<comment type="caution">
    <text evidence="1">The sequence shown here is derived from an EMBL/GenBank/DDBJ whole genome shotgun (WGS) entry which is preliminary data.</text>
</comment>
<name>A0A4R7B3X1_9NEIS</name>